<dbReference type="STRING" id="35722.A0A0B7N1Z3"/>
<evidence type="ECO:0000313" key="3">
    <source>
        <dbReference type="Proteomes" id="UP000054107"/>
    </source>
</evidence>
<feature type="region of interest" description="Disordered" evidence="1">
    <location>
        <begin position="104"/>
        <end position="132"/>
    </location>
</feature>
<dbReference type="AlphaFoldDB" id="A0A0B7N1Z3"/>
<feature type="non-terminal residue" evidence="2">
    <location>
        <position position="216"/>
    </location>
</feature>
<sequence>MADRPVLLSTLGPLMGTTSTRLLRKSQQRSITPLYQLEKGPIGSDHERLPDTVEPMATSFSVPTIEFDQPLPPTSSGVPDLSNDHHSQLAERVVVFDALDDNQASSANNSTINDPPRATRRRSPEESEVGVSSVEHFKRQRLREAGYDSNALAIFFSPEARPSQQQYTPIQQRFVSWCAEHRHDPFTADPTVIVNLLAYGHHNLKWKCCIQICFIS</sequence>
<dbReference type="Proteomes" id="UP000054107">
    <property type="component" value="Unassembled WGS sequence"/>
</dbReference>
<gene>
    <name evidence="2" type="primary">PARPA_03068.1 scaffold 6703</name>
</gene>
<organism evidence="2 3">
    <name type="scientific">Parasitella parasitica</name>
    <dbReference type="NCBI Taxonomy" id="35722"/>
    <lineage>
        <taxon>Eukaryota</taxon>
        <taxon>Fungi</taxon>
        <taxon>Fungi incertae sedis</taxon>
        <taxon>Mucoromycota</taxon>
        <taxon>Mucoromycotina</taxon>
        <taxon>Mucoromycetes</taxon>
        <taxon>Mucorales</taxon>
        <taxon>Mucorineae</taxon>
        <taxon>Mucoraceae</taxon>
        <taxon>Parasitella</taxon>
    </lineage>
</organism>
<feature type="compositionally biased region" description="Polar residues" evidence="1">
    <location>
        <begin position="104"/>
        <end position="113"/>
    </location>
</feature>
<feature type="region of interest" description="Disordered" evidence="1">
    <location>
        <begin position="64"/>
        <end position="84"/>
    </location>
</feature>
<proteinExistence type="predicted"/>
<dbReference type="OrthoDB" id="2400069at2759"/>
<dbReference type="EMBL" id="LN721920">
    <property type="protein sequence ID" value="CEP09540.1"/>
    <property type="molecule type" value="Genomic_DNA"/>
</dbReference>
<keyword evidence="3" id="KW-1185">Reference proteome</keyword>
<name>A0A0B7N1Z3_9FUNG</name>
<accession>A0A0B7N1Z3</accession>
<evidence type="ECO:0000256" key="1">
    <source>
        <dbReference type="SAM" id="MobiDB-lite"/>
    </source>
</evidence>
<protein>
    <submittedName>
        <fullName evidence="2">Uncharacterized protein</fullName>
    </submittedName>
</protein>
<evidence type="ECO:0000313" key="2">
    <source>
        <dbReference type="EMBL" id="CEP09540.1"/>
    </source>
</evidence>
<reference evidence="2 3" key="1">
    <citation type="submission" date="2014-09" db="EMBL/GenBank/DDBJ databases">
        <authorList>
            <person name="Ellenberger Sabrina"/>
        </authorList>
    </citation>
    <scope>NUCLEOTIDE SEQUENCE [LARGE SCALE GENOMIC DNA]</scope>
    <source>
        <strain evidence="2 3">CBS 412.66</strain>
    </source>
</reference>